<dbReference type="InterPro" id="IPR002826">
    <property type="entry name" value="MptE-like"/>
</dbReference>
<dbReference type="KEGG" id="pnl:PNK_0378"/>
<accession>A0A0U5CN10</accession>
<dbReference type="EMBL" id="LN879502">
    <property type="protein sequence ID" value="CUI16012.1"/>
    <property type="molecule type" value="Genomic_DNA"/>
</dbReference>
<evidence type="ECO:0000259" key="1">
    <source>
        <dbReference type="Pfam" id="PF01973"/>
    </source>
</evidence>
<protein>
    <recommendedName>
        <fullName evidence="1">6-hydroxymethylpterin diphosphokinase MptE-like domain-containing protein</fullName>
    </recommendedName>
</protein>
<reference evidence="3" key="1">
    <citation type="submission" date="2015-09" db="EMBL/GenBank/DDBJ databases">
        <authorList>
            <person name="Bertelli C."/>
        </authorList>
    </citation>
    <scope>NUCLEOTIDE SEQUENCE [LARGE SCALE GENOMIC DNA]</scope>
    <source>
        <strain evidence="3">KNic</strain>
    </source>
</reference>
<dbReference type="InParanoid" id="A0A0U5CN10"/>
<dbReference type="AlphaFoldDB" id="A0A0U5CN10"/>
<dbReference type="Proteomes" id="UP000069902">
    <property type="component" value="Chromosome cPNK"/>
</dbReference>
<dbReference type="Pfam" id="PF01973">
    <property type="entry name" value="MptE-like"/>
    <property type="match status" value="1"/>
</dbReference>
<proteinExistence type="predicted"/>
<organism evidence="2 3">
    <name type="scientific">Candidatus Protochlamydia naegleriophila</name>
    <dbReference type="NCBI Taxonomy" id="389348"/>
    <lineage>
        <taxon>Bacteria</taxon>
        <taxon>Pseudomonadati</taxon>
        <taxon>Chlamydiota</taxon>
        <taxon>Chlamydiia</taxon>
        <taxon>Parachlamydiales</taxon>
        <taxon>Parachlamydiaceae</taxon>
        <taxon>Candidatus Protochlamydia</taxon>
    </lineage>
</organism>
<dbReference type="PANTHER" id="PTHR41786:SF1">
    <property type="entry name" value="6-HYDROXYMETHYLPTERIN DIPHOSPHOKINASE MPTE-LIKE DOMAIN-CONTAINING PROTEIN"/>
    <property type="match status" value="1"/>
</dbReference>
<sequence length="630" mass="71701">MKNHSQRLQKNLKALQKSDAKLAYQLQSVDPSDLVFCETQAGEPNVQRTYGGCTYFYHSPLSAQTEASEWFASLPLHNTCILYVYGIGLGYYYEAAKKWLKDDSARRLVFLEEDQGILYRLLETERGTDILRHPQVQIVYFDSNLEDKALFNELSWRYLNDPFTVSCLKLYEEVNPQGFLQLHHLLSYNLIQKKAFVEEYLQYGVAFFRNFYPNLLELSKAYFGNGLFGQFKQIPAIICGAGPSLNKNIDQLKELKDKALLFAGSSALNALIPKGILPHFGVAIDPNKAQLPRVEVAKPYGIPFFYRQRLFHEALQAISGPRLYLTGTGGYEIAQWFEQELKLEGENLDEGHNVVNFCIEIAHALGCDPIILVGVDLAFTNEQPYADGVTANLKLTEEDFKTDNDFESQPLLKEDINGSPIHTLWKWITESEWITEFAHAHPEVTLINATEGGLGFKSVVNKTLKEVSNLYLKGKESLDQRIKEAVSKQALDSIEPARLIELVKTLQASLDRCIELLTKLLAESHRLGEQIQQDLPYPDSLQTTAISLLETDIEEEVAYQSVLDTFNQIYIRVHHKTIQDLQVLKRGLTDKKRSLKKIALQLDRLTFLKDVARVNRELIQRTLNSAKMGE</sequence>
<dbReference type="STRING" id="389348.PNK_0378"/>
<evidence type="ECO:0000313" key="3">
    <source>
        <dbReference type="Proteomes" id="UP000069902"/>
    </source>
</evidence>
<dbReference type="RefSeq" id="WP_059059942.1">
    <property type="nucleotide sequence ID" value="NZ_LN879502.1"/>
</dbReference>
<feature type="domain" description="6-hydroxymethylpterin diphosphokinase MptE-like" evidence="1">
    <location>
        <begin position="210"/>
        <end position="381"/>
    </location>
</feature>
<evidence type="ECO:0000313" key="2">
    <source>
        <dbReference type="EMBL" id="CUI16012.1"/>
    </source>
</evidence>
<dbReference type="PATRIC" id="fig|389348.3.peg.426"/>
<keyword evidence="3" id="KW-1185">Reference proteome</keyword>
<dbReference type="PANTHER" id="PTHR41786">
    <property type="entry name" value="MOTILITY ACCESSORY FACTOR MAF"/>
    <property type="match status" value="1"/>
</dbReference>
<gene>
    <name evidence="2" type="ORF">PNK_0378</name>
</gene>
<name>A0A0U5CN10_9BACT</name>